<dbReference type="Gene3D" id="3.30.450.20">
    <property type="entry name" value="PAS domain"/>
    <property type="match status" value="1"/>
</dbReference>
<dbReference type="GO" id="GO:0043565">
    <property type="term" value="F:sequence-specific DNA binding"/>
    <property type="evidence" value="ECO:0007669"/>
    <property type="project" value="InterPro"/>
</dbReference>
<dbReference type="InterPro" id="IPR050204">
    <property type="entry name" value="AraC_XylS_family_regulators"/>
</dbReference>
<keyword evidence="3" id="KW-0804">Transcription</keyword>
<dbReference type="SUPFAM" id="SSF55785">
    <property type="entry name" value="PYP-like sensor domain (PAS domain)"/>
    <property type="match status" value="1"/>
</dbReference>
<sequence length="251" mass="28653">MDKNLPGKTEDLNSTFARIGVVAPEVLGLFDYLEDVPLWIKDVEGTYQWANVPFILNFGLKTREDVIGHNDFELCGETLANQYRIDDERVLKGEHIRSRLELVGRFDHTARWCVTSKVPLHDAAGQIVGNAGVTRPLENLATSRERNSPLSEAVRYVSEHYKEPITNSDLAKACNLSVRAFERRFRAAYGSTPHDYVRRLRIRMSCSSLVFSKNSIAEVASEFGYADQSHFAKEFRRAMGETPSEYRERYQ</sequence>
<organism evidence="5 6">
    <name type="scientific">Pelagicoccus mobilis</name>
    <dbReference type="NCBI Taxonomy" id="415221"/>
    <lineage>
        <taxon>Bacteria</taxon>
        <taxon>Pseudomonadati</taxon>
        <taxon>Verrucomicrobiota</taxon>
        <taxon>Opitutia</taxon>
        <taxon>Puniceicoccales</taxon>
        <taxon>Pelagicoccaceae</taxon>
        <taxon>Pelagicoccus</taxon>
    </lineage>
</organism>
<evidence type="ECO:0000259" key="4">
    <source>
        <dbReference type="PROSITE" id="PS01124"/>
    </source>
</evidence>
<reference evidence="5" key="1">
    <citation type="submission" date="2021-01" db="EMBL/GenBank/DDBJ databases">
        <title>Modified the classification status of verrucomicrobia.</title>
        <authorList>
            <person name="Feng X."/>
        </authorList>
    </citation>
    <scope>NUCLEOTIDE SEQUENCE</scope>
    <source>
        <strain evidence="5">KCTC 13126</strain>
    </source>
</reference>
<dbReference type="PROSITE" id="PS00041">
    <property type="entry name" value="HTH_ARAC_FAMILY_1"/>
    <property type="match status" value="1"/>
</dbReference>
<dbReference type="Proteomes" id="UP000617628">
    <property type="component" value="Unassembled WGS sequence"/>
</dbReference>
<protein>
    <submittedName>
        <fullName evidence="5">Helix-turn-helix domain-containing protein</fullName>
    </submittedName>
</protein>
<dbReference type="CDD" id="cd00130">
    <property type="entry name" value="PAS"/>
    <property type="match status" value="1"/>
</dbReference>
<dbReference type="InterPro" id="IPR035965">
    <property type="entry name" value="PAS-like_dom_sf"/>
</dbReference>
<evidence type="ECO:0000256" key="3">
    <source>
        <dbReference type="ARBA" id="ARBA00023163"/>
    </source>
</evidence>
<dbReference type="SUPFAM" id="SSF46689">
    <property type="entry name" value="Homeodomain-like"/>
    <property type="match status" value="2"/>
</dbReference>
<keyword evidence="6" id="KW-1185">Reference proteome</keyword>
<dbReference type="AlphaFoldDB" id="A0A934VR07"/>
<dbReference type="InterPro" id="IPR000014">
    <property type="entry name" value="PAS"/>
</dbReference>
<keyword evidence="1" id="KW-0805">Transcription regulation</keyword>
<dbReference type="RefSeq" id="WP_200355660.1">
    <property type="nucleotide sequence ID" value="NZ_JAENIL010000018.1"/>
</dbReference>
<dbReference type="Pfam" id="PF12833">
    <property type="entry name" value="HTH_18"/>
    <property type="match status" value="1"/>
</dbReference>
<keyword evidence="2" id="KW-0238">DNA-binding</keyword>
<name>A0A934VR07_9BACT</name>
<evidence type="ECO:0000256" key="1">
    <source>
        <dbReference type="ARBA" id="ARBA00023015"/>
    </source>
</evidence>
<dbReference type="PROSITE" id="PS01124">
    <property type="entry name" value="HTH_ARAC_FAMILY_2"/>
    <property type="match status" value="1"/>
</dbReference>
<dbReference type="GO" id="GO:0003700">
    <property type="term" value="F:DNA-binding transcription factor activity"/>
    <property type="evidence" value="ECO:0007669"/>
    <property type="project" value="InterPro"/>
</dbReference>
<evidence type="ECO:0000313" key="5">
    <source>
        <dbReference type="EMBL" id="MBK1877445.1"/>
    </source>
</evidence>
<accession>A0A934VR07</accession>
<dbReference type="InterPro" id="IPR009057">
    <property type="entry name" value="Homeodomain-like_sf"/>
</dbReference>
<dbReference type="EMBL" id="JAENIL010000018">
    <property type="protein sequence ID" value="MBK1877445.1"/>
    <property type="molecule type" value="Genomic_DNA"/>
</dbReference>
<gene>
    <name evidence="5" type="ORF">JIN87_11250</name>
</gene>
<dbReference type="InterPro" id="IPR020449">
    <property type="entry name" value="Tscrpt_reg_AraC-type_HTH"/>
</dbReference>
<dbReference type="InterPro" id="IPR018062">
    <property type="entry name" value="HTH_AraC-typ_CS"/>
</dbReference>
<dbReference type="Pfam" id="PF08448">
    <property type="entry name" value="PAS_4"/>
    <property type="match status" value="1"/>
</dbReference>
<dbReference type="Gene3D" id="1.10.10.60">
    <property type="entry name" value="Homeodomain-like"/>
    <property type="match status" value="1"/>
</dbReference>
<comment type="caution">
    <text evidence="5">The sequence shown here is derived from an EMBL/GenBank/DDBJ whole genome shotgun (WGS) entry which is preliminary data.</text>
</comment>
<dbReference type="PANTHER" id="PTHR46796">
    <property type="entry name" value="HTH-TYPE TRANSCRIPTIONAL ACTIVATOR RHAS-RELATED"/>
    <property type="match status" value="1"/>
</dbReference>
<dbReference type="SMART" id="SM00342">
    <property type="entry name" value="HTH_ARAC"/>
    <property type="match status" value="1"/>
</dbReference>
<evidence type="ECO:0000313" key="6">
    <source>
        <dbReference type="Proteomes" id="UP000617628"/>
    </source>
</evidence>
<proteinExistence type="predicted"/>
<feature type="domain" description="HTH araC/xylS-type" evidence="4">
    <location>
        <begin position="151"/>
        <end position="249"/>
    </location>
</feature>
<dbReference type="PRINTS" id="PR00032">
    <property type="entry name" value="HTHARAC"/>
</dbReference>
<evidence type="ECO:0000256" key="2">
    <source>
        <dbReference type="ARBA" id="ARBA00023125"/>
    </source>
</evidence>
<dbReference type="InterPro" id="IPR013656">
    <property type="entry name" value="PAS_4"/>
</dbReference>
<dbReference type="InterPro" id="IPR018060">
    <property type="entry name" value="HTH_AraC"/>
</dbReference>